<evidence type="ECO:0000313" key="9">
    <source>
        <dbReference type="EMBL" id="MBU9724924.1"/>
    </source>
</evidence>
<keyword evidence="2 7" id="KW-0813">Transport</keyword>
<dbReference type="PANTHER" id="PTHR43744">
    <property type="entry name" value="ABC TRANSPORTER PERMEASE PROTEIN MG189-RELATED-RELATED"/>
    <property type="match status" value="1"/>
</dbReference>
<feature type="transmembrane region" description="Helical" evidence="7">
    <location>
        <begin position="7"/>
        <end position="29"/>
    </location>
</feature>
<evidence type="ECO:0000256" key="3">
    <source>
        <dbReference type="ARBA" id="ARBA00022475"/>
    </source>
</evidence>
<feature type="transmembrane region" description="Helical" evidence="7">
    <location>
        <begin position="60"/>
        <end position="87"/>
    </location>
</feature>
<name>A0ABS6K331_9FIRM</name>
<comment type="caution">
    <text evidence="9">The sequence shown here is derived from an EMBL/GenBank/DDBJ whole genome shotgun (WGS) entry which is preliminary data.</text>
</comment>
<evidence type="ECO:0000256" key="1">
    <source>
        <dbReference type="ARBA" id="ARBA00004651"/>
    </source>
</evidence>
<feature type="domain" description="ABC transmembrane type-1" evidence="8">
    <location>
        <begin position="64"/>
        <end position="253"/>
    </location>
</feature>
<dbReference type="Proteomes" id="UP001314681">
    <property type="component" value="Unassembled WGS sequence"/>
</dbReference>
<dbReference type="Pfam" id="PF00528">
    <property type="entry name" value="BPD_transp_1"/>
    <property type="match status" value="1"/>
</dbReference>
<keyword evidence="6 7" id="KW-0472">Membrane</keyword>
<protein>
    <submittedName>
        <fullName evidence="9">Carbohydrate ABC transporter permease</fullName>
    </submittedName>
</protein>
<feature type="transmembrane region" description="Helical" evidence="7">
    <location>
        <begin position="174"/>
        <end position="199"/>
    </location>
</feature>
<evidence type="ECO:0000259" key="8">
    <source>
        <dbReference type="PROSITE" id="PS50928"/>
    </source>
</evidence>
<dbReference type="InterPro" id="IPR000515">
    <property type="entry name" value="MetI-like"/>
</dbReference>
<dbReference type="PROSITE" id="PS50928">
    <property type="entry name" value="ABC_TM1"/>
    <property type="match status" value="1"/>
</dbReference>
<sequence>MSSGALTFLMAVISLVIIIPLLVMILGSFKNPTEAQLFNLHLPTEWHFDNYSYVIQKGGIGLAFVNSLIITVVVTVFVLISGSLCAFVVSRKNTRYTNFVYNLFLLGMICPIQIVTTFGVLKSLNLVGTFLGVMAVEAALQLPWTIFTLSGFIKNVPRDLDEAAFIDGASPARMFFTIIMPLMKPILATALVTTAMYAWNEFMIPMYFFNSSSKWTMPLTVYNFFGQYASNWNYVFADLVLTALPIAILYLCCQKYVISGQTAGAVKG</sequence>
<keyword evidence="10" id="KW-1185">Reference proteome</keyword>
<keyword evidence="4 7" id="KW-0812">Transmembrane</keyword>
<dbReference type="CDD" id="cd06261">
    <property type="entry name" value="TM_PBP2"/>
    <property type="match status" value="1"/>
</dbReference>
<feature type="transmembrane region" description="Helical" evidence="7">
    <location>
        <begin position="99"/>
        <end position="121"/>
    </location>
</feature>
<dbReference type="InterPro" id="IPR035906">
    <property type="entry name" value="MetI-like_sf"/>
</dbReference>
<evidence type="ECO:0000313" key="10">
    <source>
        <dbReference type="Proteomes" id="UP001314681"/>
    </source>
</evidence>
<proteinExistence type="inferred from homology"/>
<evidence type="ECO:0000256" key="6">
    <source>
        <dbReference type="ARBA" id="ARBA00023136"/>
    </source>
</evidence>
<dbReference type="PANTHER" id="PTHR43744:SF12">
    <property type="entry name" value="ABC TRANSPORTER PERMEASE PROTEIN MG189-RELATED"/>
    <property type="match status" value="1"/>
</dbReference>
<comment type="subcellular location">
    <subcellularLocation>
        <location evidence="1 7">Cell membrane</location>
        <topology evidence="1 7">Multi-pass membrane protein</topology>
    </subcellularLocation>
</comment>
<accession>A0ABS6K331</accession>
<comment type="similarity">
    <text evidence="7">Belongs to the binding-protein-dependent transport system permease family.</text>
</comment>
<dbReference type="Gene3D" id="1.10.3720.10">
    <property type="entry name" value="MetI-like"/>
    <property type="match status" value="1"/>
</dbReference>
<evidence type="ECO:0000256" key="7">
    <source>
        <dbReference type="RuleBase" id="RU363032"/>
    </source>
</evidence>
<keyword evidence="5 7" id="KW-1133">Transmembrane helix</keyword>
<feature type="transmembrane region" description="Helical" evidence="7">
    <location>
        <begin position="232"/>
        <end position="252"/>
    </location>
</feature>
<gene>
    <name evidence="9" type="ORF">KTH90_02735</name>
</gene>
<dbReference type="EMBL" id="JAHQCX010000001">
    <property type="protein sequence ID" value="MBU9724924.1"/>
    <property type="molecule type" value="Genomic_DNA"/>
</dbReference>
<reference evidence="9 10" key="1">
    <citation type="submission" date="2021-06" db="EMBL/GenBank/DDBJ databases">
        <title>Description of novel taxa of the family Lachnospiraceae.</title>
        <authorList>
            <person name="Chaplin A.V."/>
            <person name="Sokolova S.R."/>
            <person name="Pikina A.P."/>
            <person name="Korzhanova M."/>
            <person name="Belova V."/>
            <person name="Korostin D."/>
            <person name="Efimov B.A."/>
        </authorList>
    </citation>
    <scope>NUCLEOTIDE SEQUENCE [LARGE SCALE GENOMIC DNA]</scope>
    <source>
        <strain evidence="9 10">ASD4241</strain>
    </source>
</reference>
<dbReference type="SUPFAM" id="SSF161098">
    <property type="entry name" value="MetI-like"/>
    <property type="match status" value="1"/>
</dbReference>
<keyword evidence="3" id="KW-1003">Cell membrane</keyword>
<evidence type="ECO:0000256" key="4">
    <source>
        <dbReference type="ARBA" id="ARBA00022692"/>
    </source>
</evidence>
<evidence type="ECO:0000256" key="5">
    <source>
        <dbReference type="ARBA" id="ARBA00022989"/>
    </source>
</evidence>
<evidence type="ECO:0000256" key="2">
    <source>
        <dbReference type="ARBA" id="ARBA00022448"/>
    </source>
</evidence>
<organism evidence="9 10">
    <name type="scientific">Diplocloster modestus</name>
    <dbReference type="NCBI Taxonomy" id="2850322"/>
    <lineage>
        <taxon>Bacteria</taxon>
        <taxon>Bacillati</taxon>
        <taxon>Bacillota</taxon>
        <taxon>Clostridia</taxon>
        <taxon>Lachnospirales</taxon>
        <taxon>Lachnospiraceae</taxon>
        <taxon>Diplocloster</taxon>
    </lineage>
</organism>
<feature type="transmembrane region" description="Helical" evidence="7">
    <location>
        <begin position="127"/>
        <end position="153"/>
    </location>
</feature>